<reference evidence="2 3" key="1">
    <citation type="submission" date="2020-07" db="EMBL/GenBank/DDBJ databases">
        <title>Novel species isolated from subtropical streams in China.</title>
        <authorList>
            <person name="Lu H."/>
        </authorList>
    </citation>
    <scope>NUCLEOTIDE SEQUENCE [LARGE SCALE GENOMIC DNA]</scope>
    <source>
        <strain evidence="2 3">LX47W</strain>
    </source>
</reference>
<keyword evidence="3" id="KW-1185">Reference proteome</keyword>
<accession>A0A7W2IIU8</accession>
<dbReference type="Pfam" id="PF13785">
    <property type="entry name" value="DUF4178"/>
    <property type="match status" value="2"/>
</dbReference>
<sequence>MQIVSCPSCGAEVKFRSHASVMAVCEYCGTSVLKDADAVKDLGKMSSVLEDYSPIQIGTAGVLGGRHFTAVGRIQLKYDAGLWNEWYLLFDDGTTAWLGDSSGMFTVTMERKVDGPLPAFEQLAPGRNLPIGGDYYTAAEIRTADCIGGQGELPFKVGQGWQAKVADFRRGASFLTLDYSDGPSPMVYTGQAVTLESLQCQLLRDEDQIQRSAGRYRGKLDALDCPSCGSPIKYLPGMTAHLVCPACQAQVDAASPKAQVLAAGERVATVVTTLELGAQAKLNNQEYTAIGVMRRADDEGTQWTEYLLYAPRAGFSWLVETDEGWWRANVMPEWPQFGGPAGQDVVVDKSTFSKLYEYGARVTFAAGAFNWRVQVGDQCHVAEFSSGQVRLAVETTDAEMTWSRSSPVPVDQLLAWFGPQFHGRAPTPGAPFQHQRYQSVAKKFIMVMLAINAVPLLANFSRTWALSALGALALYLPALFLDSNDDSKKS</sequence>
<feature type="domain" description="DUF4178" evidence="1">
    <location>
        <begin position="56"/>
        <end position="193"/>
    </location>
</feature>
<dbReference type="RefSeq" id="WP_182151623.1">
    <property type="nucleotide sequence ID" value="NZ_JACEZU010000001.1"/>
</dbReference>
<feature type="domain" description="DUF4178" evidence="1">
    <location>
        <begin position="277"/>
        <end position="409"/>
    </location>
</feature>
<comment type="caution">
    <text evidence="2">The sequence shown here is derived from an EMBL/GenBank/DDBJ whole genome shotgun (WGS) entry which is preliminary data.</text>
</comment>
<dbReference type="InterPro" id="IPR025235">
    <property type="entry name" value="DUF4178"/>
</dbReference>
<gene>
    <name evidence="2" type="ORF">H3H39_02280</name>
</gene>
<evidence type="ECO:0000313" key="3">
    <source>
        <dbReference type="Proteomes" id="UP000573499"/>
    </source>
</evidence>
<dbReference type="AlphaFoldDB" id="A0A7W2IIU8"/>
<name>A0A7W2IIU8_9BURK</name>
<proteinExistence type="predicted"/>
<dbReference type="EMBL" id="JACEZU010000001">
    <property type="protein sequence ID" value="MBA5685878.1"/>
    <property type="molecule type" value="Genomic_DNA"/>
</dbReference>
<dbReference type="Proteomes" id="UP000573499">
    <property type="component" value="Unassembled WGS sequence"/>
</dbReference>
<protein>
    <submittedName>
        <fullName evidence="2">DUF4178 domain-containing protein</fullName>
    </submittedName>
</protein>
<evidence type="ECO:0000259" key="1">
    <source>
        <dbReference type="Pfam" id="PF13785"/>
    </source>
</evidence>
<evidence type="ECO:0000313" key="2">
    <source>
        <dbReference type="EMBL" id="MBA5685878.1"/>
    </source>
</evidence>
<organism evidence="2 3">
    <name type="scientific">Rugamonas apoptosis</name>
    <dbReference type="NCBI Taxonomy" id="2758570"/>
    <lineage>
        <taxon>Bacteria</taxon>
        <taxon>Pseudomonadati</taxon>
        <taxon>Pseudomonadota</taxon>
        <taxon>Betaproteobacteria</taxon>
        <taxon>Burkholderiales</taxon>
        <taxon>Oxalobacteraceae</taxon>
        <taxon>Telluria group</taxon>
        <taxon>Rugamonas</taxon>
    </lineage>
</organism>